<dbReference type="EMBL" id="LAZR01037662">
    <property type="protein sequence ID" value="KKL21618.1"/>
    <property type="molecule type" value="Genomic_DNA"/>
</dbReference>
<evidence type="ECO:0000313" key="1">
    <source>
        <dbReference type="EMBL" id="KKL21618.1"/>
    </source>
</evidence>
<dbReference type="AlphaFoldDB" id="A0A0F9EC66"/>
<reference evidence="1" key="1">
    <citation type="journal article" date="2015" name="Nature">
        <title>Complex archaea that bridge the gap between prokaryotes and eukaryotes.</title>
        <authorList>
            <person name="Spang A."/>
            <person name="Saw J.H."/>
            <person name="Jorgensen S.L."/>
            <person name="Zaremba-Niedzwiedzka K."/>
            <person name="Martijn J."/>
            <person name="Lind A.E."/>
            <person name="van Eijk R."/>
            <person name="Schleper C."/>
            <person name="Guy L."/>
            <person name="Ettema T.J."/>
        </authorList>
    </citation>
    <scope>NUCLEOTIDE SEQUENCE</scope>
</reference>
<organism evidence="1">
    <name type="scientific">marine sediment metagenome</name>
    <dbReference type="NCBI Taxonomy" id="412755"/>
    <lineage>
        <taxon>unclassified sequences</taxon>
        <taxon>metagenomes</taxon>
        <taxon>ecological metagenomes</taxon>
    </lineage>
</organism>
<feature type="non-terminal residue" evidence="1">
    <location>
        <position position="1"/>
    </location>
</feature>
<sequence>DQVVFRSIREMIDKEYRQRKRARIDRSLLEKFQLTFGGRGVDVEEERD</sequence>
<comment type="caution">
    <text evidence="1">The sequence shown here is derived from an EMBL/GenBank/DDBJ whole genome shotgun (WGS) entry which is preliminary data.</text>
</comment>
<gene>
    <name evidence="1" type="ORF">LCGC14_2443690</name>
</gene>
<proteinExistence type="predicted"/>
<protein>
    <submittedName>
        <fullName evidence="1">Uncharacterized protein</fullName>
    </submittedName>
</protein>
<name>A0A0F9EC66_9ZZZZ</name>
<accession>A0A0F9EC66</accession>